<dbReference type="PANTHER" id="PTHR43401">
    <property type="entry name" value="L-THREONINE 3-DEHYDROGENASE"/>
    <property type="match status" value="1"/>
</dbReference>
<dbReference type="OrthoDB" id="9787435at2"/>
<comment type="caution">
    <text evidence="4">The sequence shown here is derived from an EMBL/GenBank/DDBJ whole genome shotgun (WGS) entry which is preliminary data.</text>
</comment>
<feature type="domain" description="Alcohol dehydrogenase-like N-terminal" evidence="3">
    <location>
        <begin position="26"/>
        <end position="122"/>
    </location>
</feature>
<dbReference type="InterPro" id="IPR011032">
    <property type="entry name" value="GroES-like_sf"/>
</dbReference>
<evidence type="ECO:0000313" key="5">
    <source>
        <dbReference type="Proteomes" id="UP000253490"/>
    </source>
</evidence>
<reference evidence="4 5" key="1">
    <citation type="submission" date="2018-06" db="EMBL/GenBank/DDBJ databases">
        <title>Genomic Encyclopedia of Type Strains, Phase IV (KMG-IV): sequencing the most valuable type-strain genomes for metagenomic binning, comparative biology and taxonomic classification.</title>
        <authorList>
            <person name="Goeker M."/>
        </authorList>
    </citation>
    <scope>NUCLEOTIDE SEQUENCE [LARGE SCALE GENOMIC DNA]</scope>
    <source>
        <strain evidence="4 5">DSM 22112</strain>
    </source>
</reference>
<proteinExistence type="predicted"/>
<dbReference type="GO" id="GO:0016491">
    <property type="term" value="F:oxidoreductase activity"/>
    <property type="evidence" value="ECO:0007669"/>
    <property type="project" value="UniProtKB-KW"/>
</dbReference>
<keyword evidence="5" id="KW-1185">Reference proteome</keyword>
<dbReference type="InterPro" id="IPR050129">
    <property type="entry name" value="Zn_alcohol_dh"/>
</dbReference>
<dbReference type="Proteomes" id="UP000253490">
    <property type="component" value="Unassembled WGS sequence"/>
</dbReference>
<dbReference type="Pfam" id="PF08240">
    <property type="entry name" value="ADH_N"/>
    <property type="match status" value="1"/>
</dbReference>
<keyword evidence="1" id="KW-0560">Oxidoreductase</keyword>
<dbReference type="PANTHER" id="PTHR43401:SF2">
    <property type="entry name" value="L-THREONINE 3-DEHYDROGENASE"/>
    <property type="match status" value="1"/>
</dbReference>
<dbReference type="AlphaFoldDB" id="A0A366I9G6"/>
<accession>A0A366I9G6</accession>
<dbReference type="SUPFAM" id="SSF51735">
    <property type="entry name" value="NAD(P)-binding Rossmann-fold domains"/>
    <property type="match status" value="1"/>
</dbReference>
<dbReference type="InterPro" id="IPR036291">
    <property type="entry name" value="NAD(P)-bd_dom_sf"/>
</dbReference>
<dbReference type="InterPro" id="IPR013154">
    <property type="entry name" value="ADH-like_N"/>
</dbReference>
<evidence type="ECO:0000256" key="1">
    <source>
        <dbReference type="ARBA" id="ARBA00023002"/>
    </source>
</evidence>
<gene>
    <name evidence="4" type="ORF">DES36_10795</name>
</gene>
<evidence type="ECO:0000259" key="3">
    <source>
        <dbReference type="Pfam" id="PF08240"/>
    </source>
</evidence>
<organism evidence="4 5">
    <name type="scientific">Alkalibaculum bacchi</name>
    <dbReference type="NCBI Taxonomy" id="645887"/>
    <lineage>
        <taxon>Bacteria</taxon>
        <taxon>Bacillati</taxon>
        <taxon>Bacillota</taxon>
        <taxon>Clostridia</taxon>
        <taxon>Eubacteriales</taxon>
        <taxon>Eubacteriaceae</taxon>
        <taxon>Alkalibaculum</taxon>
    </lineage>
</organism>
<feature type="domain" description="Alcohol dehydrogenase-like C-terminal" evidence="2">
    <location>
        <begin position="185"/>
        <end position="324"/>
    </location>
</feature>
<dbReference type="InterPro" id="IPR013149">
    <property type="entry name" value="ADH-like_C"/>
</dbReference>
<dbReference type="Gene3D" id="3.40.50.720">
    <property type="entry name" value="NAD(P)-binding Rossmann-like Domain"/>
    <property type="match status" value="1"/>
</dbReference>
<evidence type="ECO:0000313" key="4">
    <source>
        <dbReference type="EMBL" id="RBP65355.1"/>
    </source>
</evidence>
<protein>
    <submittedName>
        <fullName evidence="4">L-sorbose 1-phosphate reductase</fullName>
    </submittedName>
</protein>
<dbReference type="RefSeq" id="WP_113920472.1">
    <property type="nucleotide sequence ID" value="NZ_QNRX01000007.1"/>
</dbReference>
<name>A0A366I9G6_9FIRM</name>
<dbReference type="Pfam" id="PF00107">
    <property type="entry name" value="ADH_zinc_N"/>
    <property type="match status" value="1"/>
</dbReference>
<dbReference type="SUPFAM" id="SSF50129">
    <property type="entry name" value="GroES-like"/>
    <property type="match status" value="1"/>
</dbReference>
<evidence type="ECO:0000259" key="2">
    <source>
        <dbReference type="Pfam" id="PF00107"/>
    </source>
</evidence>
<dbReference type="CDD" id="cd08238">
    <property type="entry name" value="sorbose_phosphate_red"/>
    <property type="match status" value="1"/>
</dbReference>
<dbReference type="Gene3D" id="3.90.180.10">
    <property type="entry name" value="Medium-chain alcohol dehydrogenases, catalytic domain"/>
    <property type="match status" value="1"/>
</dbReference>
<sequence length="406" mass="45234">MKTKAVRLYGKEDVRLEEFDLPEIKEDEILAKVVVDSICMSTYKLIKQGSEHKRVTRDLSDHPTIIGHEMCGEILEVGSKWQEKHQPGSKFVMQVNLPNQLETPGYSYEHIGGDATYIIIPSEIMDNDCLLSFKGDTYYEGSLIEPLSCVISAFKANYHVYDDVKVHHMGIKENGNMLLIGATGPMGLLAVDLALHGPKKPKKLIVTDIDDKKLERARKLYTSEEVEIEFVNTANTEDQEQLLRSFVNGGGYDDIFVFAPVPSLVTLGSSILNIDGCLNFFAGPSDKSLMAPINIYGIHYNDHHYVGTSGGNIQDMKDGIKLIEDKKVDVSKIVTHILGLNDVAYATLHQTEIGGGKKIVYTHKDMALKDISQVEKDSELGRILSKNNGVWSKEAEEYILGQTKDI</sequence>
<dbReference type="EMBL" id="QNRX01000007">
    <property type="protein sequence ID" value="RBP65355.1"/>
    <property type="molecule type" value="Genomic_DNA"/>
</dbReference>